<reference evidence="3" key="3">
    <citation type="submission" date="2025-04" db="UniProtKB">
        <authorList>
            <consortium name="RefSeq"/>
        </authorList>
    </citation>
    <scope>IDENTIFICATION</scope>
    <source>
        <strain evidence="3">CBS 781.70</strain>
    </source>
</reference>
<dbReference type="AlphaFoldDB" id="A0A6G1G5H1"/>
<reference evidence="3" key="2">
    <citation type="submission" date="2020-04" db="EMBL/GenBank/DDBJ databases">
        <authorList>
            <consortium name="NCBI Genome Project"/>
        </authorList>
    </citation>
    <scope>NUCLEOTIDE SEQUENCE</scope>
    <source>
        <strain evidence="3">CBS 781.70</strain>
    </source>
</reference>
<dbReference type="GeneID" id="54415738"/>
<keyword evidence="2" id="KW-1185">Reference proteome</keyword>
<organism evidence="1">
    <name type="scientific">Eremomyces bilateralis CBS 781.70</name>
    <dbReference type="NCBI Taxonomy" id="1392243"/>
    <lineage>
        <taxon>Eukaryota</taxon>
        <taxon>Fungi</taxon>
        <taxon>Dikarya</taxon>
        <taxon>Ascomycota</taxon>
        <taxon>Pezizomycotina</taxon>
        <taxon>Dothideomycetes</taxon>
        <taxon>Dothideomycetes incertae sedis</taxon>
        <taxon>Eremomycetales</taxon>
        <taxon>Eremomycetaceae</taxon>
        <taxon>Eremomyces</taxon>
    </lineage>
</organism>
<protein>
    <submittedName>
        <fullName evidence="1 3">Uncharacterized protein</fullName>
    </submittedName>
</protein>
<evidence type="ECO:0000313" key="2">
    <source>
        <dbReference type="Proteomes" id="UP000504638"/>
    </source>
</evidence>
<reference evidence="1 3" key="1">
    <citation type="submission" date="2020-01" db="EMBL/GenBank/DDBJ databases">
        <authorList>
            <consortium name="DOE Joint Genome Institute"/>
            <person name="Haridas S."/>
            <person name="Albert R."/>
            <person name="Binder M."/>
            <person name="Bloem J."/>
            <person name="Labutti K."/>
            <person name="Salamov A."/>
            <person name="Andreopoulos B."/>
            <person name="Baker S.E."/>
            <person name="Barry K."/>
            <person name="Bills G."/>
            <person name="Bluhm B.H."/>
            <person name="Cannon C."/>
            <person name="Castanera R."/>
            <person name="Culley D.E."/>
            <person name="Daum C."/>
            <person name="Ezra D."/>
            <person name="Gonzalez J.B."/>
            <person name="Henrissat B."/>
            <person name="Kuo A."/>
            <person name="Liang C."/>
            <person name="Lipzen A."/>
            <person name="Lutzoni F."/>
            <person name="Magnuson J."/>
            <person name="Mondo S."/>
            <person name="Nolan M."/>
            <person name="Ohm R."/>
            <person name="Pangilinan J."/>
            <person name="Park H.-J."/>
            <person name="Ramirez L."/>
            <person name="Alfaro M."/>
            <person name="Sun H."/>
            <person name="Tritt A."/>
            <person name="Yoshinaga Y."/>
            <person name="Zwiers L.-H."/>
            <person name="Turgeon B.G."/>
            <person name="Goodwin S.B."/>
            <person name="Spatafora J.W."/>
            <person name="Crous P.W."/>
            <person name="Grigoriev I.V."/>
        </authorList>
    </citation>
    <scope>NUCLEOTIDE SEQUENCE</scope>
    <source>
        <strain evidence="1 3">CBS 781.70</strain>
    </source>
</reference>
<accession>A0A6G1G5H1</accession>
<gene>
    <name evidence="1 3" type="ORF">P152DRAFT_313678</name>
</gene>
<dbReference type="Proteomes" id="UP000504638">
    <property type="component" value="Unplaced"/>
</dbReference>
<dbReference type="RefSeq" id="XP_033534935.1">
    <property type="nucleotide sequence ID" value="XM_033675168.1"/>
</dbReference>
<dbReference type="EMBL" id="ML975155">
    <property type="protein sequence ID" value="KAF1813304.1"/>
    <property type="molecule type" value="Genomic_DNA"/>
</dbReference>
<proteinExistence type="predicted"/>
<sequence>MSKNSKTLKDSMHNPANSKVKVETCTDAQALDASDPVFAPSSMIEWSPPAPLHPKAIPGARNSVKTPMTMEQEVKWLKLQVEQMQAKLTKSIAGLRDEVVDYKAKGNSPSSPMAVEQEVKWLKLQSEQLHTKLTKGIDSVRNDLEDVKSKRNLQSSPMVIEQEVRGLKLQVEQMHTTLSKGITSMRSDLEDVKARLEKVNTATVQADHMTNGYVVVKADKSEAGLIKTPAIINTNGPMNGQANGPVKMVNGVKGVYNSHLSL</sequence>
<evidence type="ECO:0000313" key="1">
    <source>
        <dbReference type="EMBL" id="KAF1813304.1"/>
    </source>
</evidence>
<name>A0A6G1G5H1_9PEZI</name>
<evidence type="ECO:0000313" key="3">
    <source>
        <dbReference type="RefSeq" id="XP_033534935.1"/>
    </source>
</evidence>